<keyword evidence="2" id="KW-1185">Reference proteome</keyword>
<sequence length="333" mass="36816">MSSVMGEFMLRDQDTAILADGLTILSQCRRQTGDIWQAHYGAAAIAGYFFAKANRLTGKVEEAVAVENQRMVGKYLQPGRAAAEDSISVKDAEARILAALDATIDGLHWVGHNVIYSAISLAALHELGGGLRHEAADIAELIGSFAKTIPGRSWIGYSAAEVKRLTLDELDGIPEITDGDQLAAFILNELAAYSVIYRAEAHHDLLGHMLTYSHALNLLYDLGHHTYFHRGLPGLLKIVKVLRASRRLDPAEPIRLISPVDRLPLAEAPRSVWLPHQPEYWAGIDGAAIDWDFGHLFKFPCSFYHHWNRISEAPAKAMENFRSIIHPVQTIIS</sequence>
<evidence type="ECO:0000313" key="2">
    <source>
        <dbReference type="Proteomes" id="UP000706926"/>
    </source>
</evidence>
<reference evidence="1 2" key="1">
    <citation type="submission" date="2021-03" db="EMBL/GenBank/DDBJ databases">
        <title>Genomic Encyclopedia of Type Strains, Phase IV (KMG-IV): sequencing the most valuable type-strain genomes for metagenomic binning, comparative biology and taxonomic classification.</title>
        <authorList>
            <person name="Goeker M."/>
        </authorList>
    </citation>
    <scope>NUCLEOTIDE SEQUENCE [LARGE SCALE GENOMIC DNA]</scope>
    <source>
        <strain evidence="1 2">DSM 15596</strain>
    </source>
</reference>
<dbReference type="Proteomes" id="UP000706926">
    <property type="component" value="Unassembled WGS sequence"/>
</dbReference>
<protein>
    <submittedName>
        <fullName evidence="1">Uncharacterized protein</fullName>
    </submittedName>
</protein>
<name>A0ABS4F502_9BACL</name>
<evidence type="ECO:0000313" key="1">
    <source>
        <dbReference type="EMBL" id="MBP1891284.1"/>
    </source>
</evidence>
<proteinExistence type="predicted"/>
<dbReference type="GeneID" id="95402408"/>
<comment type="caution">
    <text evidence="1">The sequence shown here is derived from an EMBL/GenBank/DDBJ whole genome shotgun (WGS) entry which is preliminary data.</text>
</comment>
<gene>
    <name evidence="1" type="ORF">J2Z18_000353</name>
</gene>
<organism evidence="1 2">
    <name type="scientific">Paenibacillus lactis</name>
    <dbReference type="NCBI Taxonomy" id="228574"/>
    <lineage>
        <taxon>Bacteria</taxon>
        <taxon>Bacillati</taxon>
        <taxon>Bacillota</taxon>
        <taxon>Bacilli</taxon>
        <taxon>Bacillales</taxon>
        <taxon>Paenibacillaceae</taxon>
        <taxon>Paenibacillus</taxon>
    </lineage>
</organism>
<dbReference type="RefSeq" id="WP_244152671.1">
    <property type="nucleotide sequence ID" value="NZ_CP139098.1"/>
</dbReference>
<accession>A0ABS4F502</accession>
<dbReference type="EMBL" id="JAGGKI010000001">
    <property type="protein sequence ID" value="MBP1891284.1"/>
    <property type="molecule type" value="Genomic_DNA"/>
</dbReference>